<dbReference type="InterPro" id="IPR007050">
    <property type="entry name" value="HTH_bacterioopsin"/>
</dbReference>
<keyword evidence="6" id="KW-1185">Reference proteome</keyword>
<accession>L9X7R3</accession>
<organism evidence="5 6">
    <name type="scientific">Natronococcus jeotgali DSM 18795</name>
    <dbReference type="NCBI Taxonomy" id="1227498"/>
    <lineage>
        <taxon>Archaea</taxon>
        <taxon>Methanobacteriati</taxon>
        <taxon>Methanobacteriota</taxon>
        <taxon>Stenosarchaea group</taxon>
        <taxon>Halobacteria</taxon>
        <taxon>Halobacteriales</taxon>
        <taxon>Natrialbaceae</taxon>
        <taxon>Natronococcus</taxon>
    </lineage>
</organism>
<feature type="domain" description="HVO-0513-like N-terminal" evidence="4">
    <location>
        <begin position="17"/>
        <end position="154"/>
    </location>
</feature>
<dbReference type="Gene3D" id="1.10.10.10">
    <property type="entry name" value="Winged helix-like DNA-binding domain superfamily/Winged helix DNA-binding domain"/>
    <property type="match status" value="1"/>
</dbReference>
<evidence type="ECO:0000259" key="4">
    <source>
        <dbReference type="Pfam" id="PF24278"/>
    </source>
</evidence>
<reference evidence="5 6" key="1">
    <citation type="journal article" date="2014" name="PLoS Genet.">
        <title>Phylogenetically driven sequencing of extremely halophilic archaea reveals strategies for static and dynamic osmo-response.</title>
        <authorList>
            <person name="Becker E.A."/>
            <person name="Seitzer P.M."/>
            <person name="Tritt A."/>
            <person name="Larsen D."/>
            <person name="Krusor M."/>
            <person name="Yao A.I."/>
            <person name="Wu D."/>
            <person name="Madern D."/>
            <person name="Eisen J.A."/>
            <person name="Darling A.E."/>
            <person name="Facciotti M.T."/>
        </authorList>
    </citation>
    <scope>NUCLEOTIDE SEQUENCE [LARGE SCALE GENOMIC DNA]</scope>
    <source>
        <strain evidence="5 6">DSM 18795</strain>
    </source>
</reference>
<dbReference type="STRING" id="1227498.C492_12819"/>
<evidence type="ECO:0000313" key="5">
    <source>
        <dbReference type="EMBL" id="ELY57804.1"/>
    </source>
</evidence>
<evidence type="ECO:0000259" key="3">
    <source>
        <dbReference type="Pfam" id="PF04967"/>
    </source>
</evidence>
<dbReference type="Pfam" id="PF04967">
    <property type="entry name" value="HTH_10"/>
    <property type="match status" value="1"/>
</dbReference>
<feature type="domain" description="HTH bat-type" evidence="3">
    <location>
        <begin position="164"/>
        <end position="215"/>
    </location>
</feature>
<gene>
    <name evidence="5" type="ORF">C492_12819</name>
</gene>
<name>L9X7R3_9EURY</name>
<evidence type="ECO:0000313" key="6">
    <source>
        <dbReference type="Proteomes" id="UP000011531"/>
    </source>
</evidence>
<dbReference type="EMBL" id="AOIA01000116">
    <property type="protein sequence ID" value="ELY57804.1"/>
    <property type="molecule type" value="Genomic_DNA"/>
</dbReference>
<dbReference type="Pfam" id="PF24278">
    <property type="entry name" value="HVO_0513_N"/>
    <property type="match status" value="1"/>
</dbReference>
<dbReference type="PATRIC" id="fig|1227498.3.peg.2488"/>
<comment type="caution">
    <text evidence="5">The sequence shown here is derived from an EMBL/GenBank/DDBJ whole genome shotgun (WGS) entry which is preliminary data.</text>
</comment>
<dbReference type="AlphaFoldDB" id="L9X7R3"/>
<keyword evidence="2" id="KW-0804">Transcription</keyword>
<sequence>MRYATVTLRWRGRRLTPTDELFGHDAAIAVESIRYVNPVSDDDDRYVELLEVRGDLEKVRALLAESSTALEFAVTGSDDRGVVYVQWRRADLVDDLLSILREHEIVVDWPMRFVGTDGDRGLEITAIGTSRAIQRAAADLPEGIRVELERLGEYEPGVDPGATLTERQRELFAVAVREGYYQVPRETTHRDLAEILDLAPSTVGEHLQRIEAKLATAYATSMR</sequence>
<evidence type="ECO:0000256" key="2">
    <source>
        <dbReference type="ARBA" id="ARBA00023163"/>
    </source>
</evidence>
<dbReference type="OrthoDB" id="27447at2157"/>
<dbReference type="PANTHER" id="PTHR34236:SF1">
    <property type="entry name" value="DIMETHYL SULFOXIDE REDUCTASE TRANSCRIPTIONAL ACTIVATOR"/>
    <property type="match status" value="1"/>
</dbReference>
<dbReference type="PANTHER" id="PTHR34236">
    <property type="entry name" value="DIMETHYL SULFOXIDE REDUCTASE TRANSCRIPTIONAL ACTIVATOR"/>
    <property type="match status" value="1"/>
</dbReference>
<protein>
    <submittedName>
        <fullName evidence="5">Bacterio-opsin activator HTH domain-containing protein</fullName>
    </submittedName>
</protein>
<dbReference type="Proteomes" id="UP000011531">
    <property type="component" value="Unassembled WGS sequence"/>
</dbReference>
<dbReference type="InterPro" id="IPR056493">
    <property type="entry name" value="HVO_0513_N"/>
</dbReference>
<dbReference type="RefSeq" id="WP_008424025.1">
    <property type="nucleotide sequence ID" value="NZ_AOIA01000116.1"/>
</dbReference>
<dbReference type="InterPro" id="IPR036388">
    <property type="entry name" value="WH-like_DNA-bd_sf"/>
</dbReference>
<keyword evidence="1" id="KW-0805">Transcription regulation</keyword>
<proteinExistence type="predicted"/>
<evidence type="ECO:0000256" key="1">
    <source>
        <dbReference type="ARBA" id="ARBA00023015"/>
    </source>
</evidence>